<gene>
    <name evidence="3" type="ORF">PPROV_000168600</name>
</gene>
<dbReference type="SUPFAM" id="SSF53474">
    <property type="entry name" value="alpha/beta-Hydrolases"/>
    <property type="match status" value="1"/>
</dbReference>
<evidence type="ECO:0000256" key="1">
    <source>
        <dbReference type="SAM" id="MobiDB-lite"/>
    </source>
</evidence>
<reference evidence="3" key="1">
    <citation type="submission" date="2020-10" db="EMBL/GenBank/DDBJ databases">
        <title>Unveiling of a novel bifunctional photoreceptor, Dualchrome1, isolated from a cosmopolitan green alga.</title>
        <authorList>
            <person name="Suzuki S."/>
            <person name="Kawachi M."/>
        </authorList>
    </citation>
    <scope>NUCLEOTIDE SEQUENCE</scope>
    <source>
        <strain evidence="3">NIES 2893</strain>
    </source>
</reference>
<feature type="compositionally biased region" description="Low complexity" evidence="1">
    <location>
        <begin position="148"/>
        <end position="179"/>
    </location>
</feature>
<sequence length="755" mass="81061">MWWYLLLSTTVLLVAHVVRVDALLPGIPSLGNVLSSITSRLRGADRRYDMADLYYGAPPSSRWRQMPSPPPPPQSQNPYSSYYTPPPAAQTFPQSSWPQQEEDWSRPWERPADFVSPWEQEEKQQLPLQQQWRMITAPSAPPSPPPSSSSQTMWQPPWSSSSSPSSSSSSAPTMASTTTIEPPTTAANDDEKAKIVTFTVWNQDDAVAFLPASSSSSMAATKHPILYYVHPIYRLPLEDLVNTHNRAWLESFASQGFVVLCSLRLRSSGLRALPERGYDKETFQEPGEHALATLSLVCQQQQQGGASGSSSAVINEVVHRIDCSNVGIIGYSVGGAEAVRVADKMEDAYTKWALSSSSSRRQFATPKPPRVRGVVSVAPTIGIRLPYGTGAREELLDGRKNKRTPILLVAGADDKRGGLEGASDLYASSKSPRVMQTLAKATHCFISLLGAECEGGACGDCAARTYGGIPSCERVCSDAIRSQQAISHSLSSAWFALLLKRDGAYARYVWSKKGSLEVSQAAVRSAKVLSAPTLTTVLDPGFSISLVRVETTGQGVSAFSDGAGGAILVDFDDAASKIDTTTDDDGAPVSLRLLFRIDGEKGKTKGGSFLVRQHHRNNNRHAASPQLVDGWRSTTKAEREEVASSTARLTVRAERRRVFRVQAEVSAVEFDVSSSQGDELGGGESSSLPGYEVVVDLDGDALMGLLGSPRGEATLKLAAMDAATAAVEDCSTTVRVRDSTIISASGAGGGEILFG</sequence>
<evidence type="ECO:0000313" key="4">
    <source>
        <dbReference type="Proteomes" id="UP000660262"/>
    </source>
</evidence>
<organism evidence="3 4">
    <name type="scientific">Pycnococcus provasolii</name>
    <dbReference type="NCBI Taxonomy" id="41880"/>
    <lineage>
        <taxon>Eukaryota</taxon>
        <taxon>Viridiplantae</taxon>
        <taxon>Chlorophyta</taxon>
        <taxon>Pseudoscourfieldiophyceae</taxon>
        <taxon>Pseudoscourfieldiales</taxon>
        <taxon>Pycnococcaceae</taxon>
        <taxon>Pycnococcus</taxon>
    </lineage>
</organism>
<proteinExistence type="predicted"/>
<evidence type="ECO:0000256" key="2">
    <source>
        <dbReference type="SAM" id="SignalP"/>
    </source>
</evidence>
<dbReference type="Proteomes" id="UP000660262">
    <property type="component" value="Unassembled WGS sequence"/>
</dbReference>
<feature type="signal peptide" evidence="2">
    <location>
        <begin position="1"/>
        <end position="22"/>
    </location>
</feature>
<name>A0A830HBG2_9CHLO</name>
<protein>
    <recommendedName>
        <fullName evidence="5">Dienelactone hydrolase domain-containing protein</fullName>
    </recommendedName>
</protein>
<feature type="region of interest" description="Disordered" evidence="1">
    <location>
        <begin position="136"/>
        <end position="188"/>
    </location>
</feature>
<accession>A0A830HBG2</accession>
<comment type="caution">
    <text evidence="3">The sequence shown here is derived from an EMBL/GenBank/DDBJ whole genome shotgun (WGS) entry which is preliminary data.</text>
</comment>
<keyword evidence="4" id="KW-1185">Reference proteome</keyword>
<evidence type="ECO:0008006" key="5">
    <source>
        <dbReference type="Google" id="ProtNLM"/>
    </source>
</evidence>
<dbReference type="EMBL" id="BNJQ01000004">
    <property type="protein sequence ID" value="GHP02931.1"/>
    <property type="molecule type" value="Genomic_DNA"/>
</dbReference>
<feature type="region of interest" description="Disordered" evidence="1">
    <location>
        <begin position="59"/>
        <end position="107"/>
    </location>
</feature>
<keyword evidence="2" id="KW-0732">Signal</keyword>
<dbReference type="Gene3D" id="3.40.50.1820">
    <property type="entry name" value="alpha/beta hydrolase"/>
    <property type="match status" value="1"/>
</dbReference>
<dbReference type="InterPro" id="IPR029058">
    <property type="entry name" value="AB_hydrolase_fold"/>
</dbReference>
<feature type="chain" id="PRO_5032395423" description="Dienelactone hydrolase domain-containing protein" evidence="2">
    <location>
        <begin position="23"/>
        <end position="755"/>
    </location>
</feature>
<dbReference type="AlphaFoldDB" id="A0A830HBG2"/>
<evidence type="ECO:0000313" key="3">
    <source>
        <dbReference type="EMBL" id="GHP02931.1"/>
    </source>
</evidence>